<comment type="pathway">
    <text evidence="5">Cofactor biosynthesis; coenzyme F420 biosynthesis.</text>
</comment>
<dbReference type="RefSeq" id="WP_387701755.1">
    <property type="nucleotide sequence ID" value="NZ_JBIAMX010000013.1"/>
</dbReference>
<protein>
    <recommendedName>
        <fullName evidence="5">Phosphoenolpyruvate guanylyltransferase</fullName>
        <shortName evidence="5">PEP guanylyltransferase</shortName>
        <ecNumber evidence="5">2.7.7.105</ecNumber>
    </recommendedName>
</protein>
<comment type="similarity">
    <text evidence="5">Belongs to the CofC family.</text>
</comment>
<keyword evidence="2 5" id="KW-0548">Nucleotidyltransferase</keyword>
<keyword evidence="1 5" id="KW-0808">Transferase</keyword>
<evidence type="ECO:0000313" key="7">
    <source>
        <dbReference type="Proteomes" id="UP001601444"/>
    </source>
</evidence>
<accession>A0ABW6PSA6</accession>
<feature type="binding site" evidence="5">
    <location>
        <position position="141"/>
    </location>
    <ligand>
        <name>phosphoenolpyruvate</name>
        <dbReference type="ChEBI" id="CHEBI:58702"/>
    </ligand>
</feature>
<reference evidence="6 7" key="1">
    <citation type="submission" date="2024-10" db="EMBL/GenBank/DDBJ databases">
        <title>The Natural Products Discovery Center: Release of the First 8490 Sequenced Strains for Exploring Actinobacteria Biosynthetic Diversity.</title>
        <authorList>
            <person name="Kalkreuter E."/>
            <person name="Kautsar S.A."/>
            <person name="Yang D."/>
            <person name="Bader C.D."/>
            <person name="Teijaro C.N."/>
            <person name="Fluegel L."/>
            <person name="Davis C.M."/>
            <person name="Simpson J.R."/>
            <person name="Lauterbach L."/>
            <person name="Steele A.D."/>
            <person name="Gui C."/>
            <person name="Meng S."/>
            <person name="Li G."/>
            <person name="Viehrig K."/>
            <person name="Ye F."/>
            <person name="Su P."/>
            <person name="Kiefer A.F."/>
            <person name="Nichols A."/>
            <person name="Cepeda A.J."/>
            <person name="Yan W."/>
            <person name="Fan B."/>
            <person name="Jiang Y."/>
            <person name="Adhikari A."/>
            <person name="Zheng C.-J."/>
            <person name="Schuster L."/>
            <person name="Cowan T.M."/>
            <person name="Smanski M.J."/>
            <person name="Chevrette M.G."/>
            <person name="De Carvalho L.P.S."/>
            <person name="Shen B."/>
        </authorList>
    </citation>
    <scope>NUCLEOTIDE SEQUENCE [LARGE SCALE GENOMIC DNA]</scope>
    <source>
        <strain evidence="6 7">NPDC004045</strain>
    </source>
</reference>
<keyword evidence="4 5" id="KW-0342">GTP-binding</keyword>
<sequence length="223" mass="22866">MRPHTVHVVLAVKHTDRAKTRLAPLLSPPRRRRLVLAMLADTLGAVLAVPEVLSVSVTTPDPAVAALVAGLGAEVLPEPAGAGLNPALSAAAAAVRDRHGPTHLLALQADLPALRPAELREMLTVAPPGRAVVADHAGTGTAALLVRDTTAPLMPRFGNDSAHAHRRSGATELTGAWPGLRSDVDTPADLARVAALGTGPETAAVLREIDLPALPPAPAHTVC</sequence>
<evidence type="ECO:0000256" key="5">
    <source>
        <dbReference type="HAMAP-Rule" id="MF_02114"/>
    </source>
</evidence>
<comment type="caution">
    <text evidence="6">The sequence shown here is derived from an EMBL/GenBank/DDBJ whole genome shotgun (WGS) entry which is preliminary data.</text>
</comment>
<name>A0ABW6PSA6_9NOCA</name>
<dbReference type="Pfam" id="PF01983">
    <property type="entry name" value="CofC"/>
    <property type="match status" value="1"/>
</dbReference>
<feature type="binding site" evidence="5">
    <location>
        <position position="158"/>
    </location>
    <ligand>
        <name>phosphoenolpyruvate</name>
        <dbReference type="ChEBI" id="CHEBI:58702"/>
    </ligand>
</feature>
<dbReference type="EC" id="2.7.7.105" evidence="5"/>
<comment type="catalytic activity">
    <reaction evidence="5">
        <text>phosphoenolpyruvate + GTP + H(+) = enolpyruvoyl-2-diphospho-5'-guanosine + diphosphate</text>
        <dbReference type="Rhea" id="RHEA:30519"/>
        <dbReference type="ChEBI" id="CHEBI:15378"/>
        <dbReference type="ChEBI" id="CHEBI:33019"/>
        <dbReference type="ChEBI" id="CHEBI:37565"/>
        <dbReference type="ChEBI" id="CHEBI:58702"/>
        <dbReference type="ChEBI" id="CHEBI:143701"/>
        <dbReference type="EC" id="2.7.7.105"/>
    </reaction>
</comment>
<dbReference type="Proteomes" id="UP001601444">
    <property type="component" value="Unassembled WGS sequence"/>
</dbReference>
<evidence type="ECO:0000256" key="3">
    <source>
        <dbReference type="ARBA" id="ARBA00022741"/>
    </source>
</evidence>
<dbReference type="SUPFAM" id="SSF53448">
    <property type="entry name" value="Nucleotide-diphospho-sugar transferases"/>
    <property type="match status" value="1"/>
</dbReference>
<dbReference type="PANTHER" id="PTHR40392:SF1">
    <property type="entry name" value="2-PHOSPHO-L-LACTATE GUANYLYLTRANSFERASE"/>
    <property type="match status" value="1"/>
</dbReference>
<keyword evidence="7" id="KW-1185">Reference proteome</keyword>
<evidence type="ECO:0000256" key="1">
    <source>
        <dbReference type="ARBA" id="ARBA00022679"/>
    </source>
</evidence>
<organism evidence="6 7">
    <name type="scientific">Nocardia thailandica</name>
    <dbReference type="NCBI Taxonomy" id="257275"/>
    <lineage>
        <taxon>Bacteria</taxon>
        <taxon>Bacillati</taxon>
        <taxon>Actinomycetota</taxon>
        <taxon>Actinomycetes</taxon>
        <taxon>Mycobacteriales</taxon>
        <taxon>Nocardiaceae</taxon>
        <taxon>Nocardia</taxon>
    </lineage>
</organism>
<gene>
    <name evidence="6" type="primary">cofC</name>
    <name evidence="5" type="synonym">fbiD</name>
    <name evidence="6" type="ORF">ACFYTF_20960</name>
</gene>
<comment type="function">
    <text evidence="5">Guanylyltransferase that catalyzes the activation of phosphoenolpyruvate (PEP) as enolpyruvoyl-2-diphospho-5'-guanosine, via the condensation of PEP with GTP. It is involved in the biosynthesis of coenzyme F420, a hydride carrier cofactor.</text>
</comment>
<evidence type="ECO:0000256" key="4">
    <source>
        <dbReference type="ARBA" id="ARBA00023134"/>
    </source>
</evidence>
<feature type="binding site" evidence="5">
    <location>
        <position position="161"/>
    </location>
    <ligand>
        <name>phosphoenolpyruvate</name>
        <dbReference type="ChEBI" id="CHEBI:58702"/>
    </ligand>
</feature>
<dbReference type="PANTHER" id="PTHR40392">
    <property type="entry name" value="2-PHOSPHO-L-LACTATE GUANYLYLTRANSFERASE"/>
    <property type="match status" value="1"/>
</dbReference>
<dbReference type="Gene3D" id="3.90.550.10">
    <property type="entry name" value="Spore Coat Polysaccharide Biosynthesis Protein SpsA, Chain A"/>
    <property type="match status" value="1"/>
</dbReference>
<evidence type="ECO:0000313" key="6">
    <source>
        <dbReference type="EMBL" id="MFF0545307.1"/>
    </source>
</evidence>
<dbReference type="GO" id="GO:0043814">
    <property type="term" value="F:phospholactate guanylyltransferase activity"/>
    <property type="evidence" value="ECO:0007669"/>
    <property type="project" value="UniProtKB-EC"/>
</dbReference>
<dbReference type="EMBL" id="JBIAMX010000013">
    <property type="protein sequence ID" value="MFF0545307.1"/>
    <property type="molecule type" value="Genomic_DNA"/>
</dbReference>
<dbReference type="HAMAP" id="MF_02114">
    <property type="entry name" value="CofC"/>
    <property type="match status" value="1"/>
</dbReference>
<dbReference type="InterPro" id="IPR029044">
    <property type="entry name" value="Nucleotide-diphossugar_trans"/>
</dbReference>
<dbReference type="InterPro" id="IPR002835">
    <property type="entry name" value="CofC"/>
</dbReference>
<evidence type="ECO:0000256" key="2">
    <source>
        <dbReference type="ARBA" id="ARBA00022695"/>
    </source>
</evidence>
<proteinExistence type="inferred from homology"/>
<keyword evidence="3 5" id="KW-0547">Nucleotide-binding</keyword>
<dbReference type="NCBIfam" id="TIGR03552">
    <property type="entry name" value="F420_cofC"/>
    <property type="match status" value="1"/>
</dbReference>